<gene>
    <name evidence="1" type="ORF">JYZ213_LOCUS35361</name>
    <name evidence="3" type="ORF">OKA104_LOCUS43885</name>
    <name evidence="2" type="ORF">OXD698_LOCUS3957</name>
</gene>
<protein>
    <submittedName>
        <fullName evidence="1">Uncharacterized protein</fullName>
    </submittedName>
</protein>
<dbReference type="EMBL" id="CAJOAY010012775">
    <property type="protein sequence ID" value="CAF4256473.1"/>
    <property type="molecule type" value="Genomic_DNA"/>
</dbReference>
<organism evidence="1 4">
    <name type="scientific">Adineta steineri</name>
    <dbReference type="NCBI Taxonomy" id="433720"/>
    <lineage>
        <taxon>Eukaryota</taxon>
        <taxon>Metazoa</taxon>
        <taxon>Spiralia</taxon>
        <taxon>Gnathifera</taxon>
        <taxon>Rotifera</taxon>
        <taxon>Eurotatoria</taxon>
        <taxon>Bdelloidea</taxon>
        <taxon>Adinetida</taxon>
        <taxon>Adinetidae</taxon>
        <taxon>Adineta</taxon>
    </lineage>
</organism>
<dbReference type="Proteomes" id="UP000663845">
    <property type="component" value="Unassembled WGS sequence"/>
</dbReference>
<evidence type="ECO:0000313" key="2">
    <source>
        <dbReference type="EMBL" id="CAF3551598.1"/>
    </source>
</evidence>
<comment type="caution">
    <text evidence="1">The sequence shown here is derived from an EMBL/GenBank/DDBJ whole genome shotgun (WGS) entry which is preliminary data.</text>
</comment>
<accession>A0A815HZ17</accession>
<evidence type="ECO:0000313" key="4">
    <source>
        <dbReference type="Proteomes" id="UP000663845"/>
    </source>
</evidence>
<reference evidence="1" key="1">
    <citation type="submission" date="2021-02" db="EMBL/GenBank/DDBJ databases">
        <authorList>
            <person name="Nowell W R."/>
        </authorList>
    </citation>
    <scope>NUCLEOTIDE SEQUENCE</scope>
</reference>
<evidence type="ECO:0000313" key="1">
    <source>
        <dbReference type="EMBL" id="CAF1356930.1"/>
    </source>
</evidence>
<dbReference type="AlphaFoldDB" id="A0A815HZ17"/>
<sequence length="116" mass="13048">MTTNCLILKDSLEPQAANELLKTVDQAVNEVIMRDGWMELRAAQLSEAELNRAVHMNRIEDDEQTRLFTTFLGVATNFSSSSFADRLSSVPKVVKSIADLLDEMRREVAEFTDIAI</sequence>
<evidence type="ECO:0000313" key="3">
    <source>
        <dbReference type="EMBL" id="CAF4256473.1"/>
    </source>
</evidence>
<proteinExistence type="predicted"/>
<name>A0A815HZ17_9BILA</name>
<dbReference type="Proteomes" id="UP000663844">
    <property type="component" value="Unassembled WGS sequence"/>
</dbReference>
<dbReference type="EMBL" id="CAJNOG010000781">
    <property type="protein sequence ID" value="CAF1356930.1"/>
    <property type="molecule type" value="Genomic_DNA"/>
</dbReference>
<dbReference type="EMBL" id="CAJOAZ010000144">
    <property type="protein sequence ID" value="CAF3551598.1"/>
    <property type="molecule type" value="Genomic_DNA"/>
</dbReference>
<dbReference type="Proteomes" id="UP000663881">
    <property type="component" value="Unassembled WGS sequence"/>
</dbReference>